<dbReference type="Proteomes" id="UP001174997">
    <property type="component" value="Unassembled WGS sequence"/>
</dbReference>
<keyword evidence="2" id="KW-1185">Reference proteome</keyword>
<gene>
    <name evidence="1" type="ORF">QBC41DRAFT_305876</name>
</gene>
<proteinExistence type="predicted"/>
<accession>A0AA39Z8N3</accession>
<reference evidence="1" key="1">
    <citation type="submission" date="2023-06" db="EMBL/GenBank/DDBJ databases">
        <title>Genome-scale phylogeny and comparative genomics of the fungal order Sordariales.</title>
        <authorList>
            <consortium name="Lawrence Berkeley National Laboratory"/>
            <person name="Hensen N."/>
            <person name="Bonometti L."/>
            <person name="Westerberg I."/>
            <person name="Brannstrom I.O."/>
            <person name="Guillou S."/>
            <person name="Cros-Aarteil S."/>
            <person name="Calhoun S."/>
            <person name="Haridas S."/>
            <person name="Kuo A."/>
            <person name="Mondo S."/>
            <person name="Pangilinan J."/>
            <person name="Riley R."/>
            <person name="Labutti K."/>
            <person name="Andreopoulos B."/>
            <person name="Lipzen A."/>
            <person name="Chen C."/>
            <person name="Yanf M."/>
            <person name="Daum C."/>
            <person name="Ng V."/>
            <person name="Clum A."/>
            <person name="Steindorff A."/>
            <person name="Ohm R."/>
            <person name="Martin F."/>
            <person name="Silar P."/>
            <person name="Natvig D."/>
            <person name="Lalanne C."/>
            <person name="Gautier V."/>
            <person name="Ament-Velasquez S.L."/>
            <person name="Kruys A."/>
            <person name="Hutchinson M.I."/>
            <person name="Powell A.J."/>
            <person name="Barry K."/>
            <person name="Miller A.N."/>
            <person name="Grigoriev I.V."/>
            <person name="Debuchy R."/>
            <person name="Gladieux P."/>
            <person name="Thoren M.H."/>
            <person name="Johannesson H."/>
        </authorList>
    </citation>
    <scope>NUCLEOTIDE SEQUENCE</scope>
    <source>
        <strain evidence="1">CBS 307.81</strain>
    </source>
</reference>
<dbReference type="AlphaFoldDB" id="A0AA39Z8N3"/>
<dbReference type="EMBL" id="JAULSY010000103">
    <property type="protein sequence ID" value="KAK0665760.1"/>
    <property type="molecule type" value="Genomic_DNA"/>
</dbReference>
<name>A0AA39Z8N3_9PEZI</name>
<sequence length="311" mass="35801">MEDYRKPLVLQPGIDKEMLTHNRKRRAAVVSIISCKVPGLKNDEYAAARINEAMHEACLELYAGGWRSTSTTHTDHTATDGTSADDTVNLKGSIGLDYFEWLTDAKLWARYEQNFNPDDRTFPYEQERPEKAGVPVSGVYLRHCRWQGSTASKRRKLTPEEATPVAKRLRHYSSWVEPRNKEEWSTQAAWRTLYSDESPPVTKFVFNLALDKTWERLAEPGMVDILNASISRVVKVNVYDTLPNTKTIGVMFTSHAQHKVTRHLRQLHEVWVMLRRWHAGLGAGLHFMPVHQYFVRQQELALEREISEAVV</sequence>
<evidence type="ECO:0000313" key="1">
    <source>
        <dbReference type="EMBL" id="KAK0665760.1"/>
    </source>
</evidence>
<evidence type="ECO:0000313" key="2">
    <source>
        <dbReference type="Proteomes" id="UP001174997"/>
    </source>
</evidence>
<comment type="caution">
    <text evidence="1">The sequence shown here is derived from an EMBL/GenBank/DDBJ whole genome shotgun (WGS) entry which is preliminary data.</text>
</comment>
<organism evidence="1 2">
    <name type="scientific">Cercophora samala</name>
    <dbReference type="NCBI Taxonomy" id="330535"/>
    <lineage>
        <taxon>Eukaryota</taxon>
        <taxon>Fungi</taxon>
        <taxon>Dikarya</taxon>
        <taxon>Ascomycota</taxon>
        <taxon>Pezizomycotina</taxon>
        <taxon>Sordariomycetes</taxon>
        <taxon>Sordariomycetidae</taxon>
        <taxon>Sordariales</taxon>
        <taxon>Lasiosphaeriaceae</taxon>
        <taxon>Cercophora</taxon>
    </lineage>
</organism>
<protein>
    <submittedName>
        <fullName evidence="1">Uncharacterized protein</fullName>
    </submittedName>
</protein>